<dbReference type="Proteomes" id="UP000622317">
    <property type="component" value="Unassembled WGS sequence"/>
</dbReference>
<keyword evidence="1" id="KW-0540">Nuclease</keyword>
<dbReference type="InterPro" id="IPR004603">
    <property type="entry name" value="DNA_mismatch_endonuc_vsr"/>
</dbReference>
<reference evidence="8" key="1">
    <citation type="submission" date="2020-09" db="EMBL/GenBank/DDBJ databases">
        <title>Pelagicoccus enzymogenes sp. nov. with an EPS production, isolated from marine sediment.</title>
        <authorList>
            <person name="Feng X."/>
        </authorList>
    </citation>
    <scope>NUCLEOTIDE SEQUENCE</scope>
    <source>
        <strain evidence="8">NFK12</strain>
    </source>
</reference>
<evidence type="ECO:0000256" key="1">
    <source>
        <dbReference type="ARBA" id="ARBA00022722"/>
    </source>
</evidence>
<gene>
    <name evidence="8" type="primary">vsr</name>
    <name evidence="8" type="ORF">IEN85_14905</name>
</gene>
<feature type="region of interest" description="Disordered" evidence="7">
    <location>
        <begin position="1"/>
        <end position="51"/>
    </location>
</feature>
<feature type="compositionally biased region" description="Basic and acidic residues" evidence="7">
    <location>
        <begin position="1"/>
        <end position="25"/>
    </location>
</feature>
<dbReference type="AlphaFoldDB" id="A0A927F9G0"/>
<dbReference type="GO" id="GO:0006298">
    <property type="term" value="P:mismatch repair"/>
    <property type="evidence" value="ECO:0007669"/>
    <property type="project" value="InterPro"/>
</dbReference>
<dbReference type="CDD" id="cd00221">
    <property type="entry name" value="Vsr"/>
    <property type="match status" value="1"/>
</dbReference>
<keyword evidence="3" id="KW-0227">DNA damage</keyword>
<evidence type="ECO:0000256" key="3">
    <source>
        <dbReference type="ARBA" id="ARBA00022763"/>
    </source>
</evidence>
<dbReference type="Pfam" id="PF03852">
    <property type="entry name" value="Vsr"/>
    <property type="match status" value="1"/>
</dbReference>
<accession>A0A927F9G0</accession>
<evidence type="ECO:0000256" key="2">
    <source>
        <dbReference type="ARBA" id="ARBA00022759"/>
    </source>
</evidence>
<dbReference type="InterPro" id="IPR011335">
    <property type="entry name" value="Restrct_endonuc-II-like"/>
</dbReference>
<comment type="caution">
    <text evidence="8">The sequence shown here is derived from an EMBL/GenBank/DDBJ whole genome shotgun (WGS) entry which is preliminary data.</text>
</comment>
<evidence type="ECO:0000256" key="7">
    <source>
        <dbReference type="SAM" id="MobiDB-lite"/>
    </source>
</evidence>
<evidence type="ECO:0000313" key="9">
    <source>
        <dbReference type="Proteomes" id="UP000622317"/>
    </source>
</evidence>
<name>A0A927F9G0_9BACT</name>
<proteinExistence type="inferred from homology"/>
<dbReference type="NCBIfam" id="TIGR00632">
    <property type="entry name" value="vsr"/>
    <property type="match status" value="1"/>
</dbReference>
<dbReference type="Gene3D" id="3.40.960.10">
    <property type="entry name" value="VSR Endonuclease"/>
    <property type="match status" value="1"/>
</dbReference>
<evidence type="ECO:0000313" key="8">
    <source>
        <dbReference type="EMBL" id="MBD5780787.1"/>
    </source>
</evidence>
<keyword evidence="5" id="KW-0234">DNA repair</keyword>
<dbReference type="GO" id="GO:0004519">
    <property type="term" value="F:endonuclease activity"/>
    <property type="evidence" value="ECO:0007669"/>
    <property type="project" value="UniProtKB-KW"/>
</dbReference>
<dbReference type="EMBL" id="JACYFG010000038">
    <property type="protein sequence ID" value="MBD5780787.1"/>
    <property type="molecule type" value="Genomic_DNA"/>
</dbReference>
<evidence type="ECO:0000256" key="5">
    <source>
        <dbReference type="ARBA" id="ARBA00023204"/>
    </source>
</evidence>
<evidence type="ECO:0000256" key="6">
    <source>
        <dbReference type="ARBA" id="ARBA00029466"/>
    </source>
</evidence>
<sequence length="217" mass="24725">MRHSSEAETRALDGHSSPVERRLLSRETVSLKLSSPSRTSPRRTSPHVADKISKAKRSWLMSRVASKHTKPERLVRSLLHRLGYRFTVNGPKNKSLPGRPDIVFPSRKIALFVHGCFWHRHHGCKTATTPKSNTAYWNAKFARNVERDCQTEAALQQKGWQVIVVWECELKQLEQLAARLINTLPRVDSLNLPEDIDDSQLVAETQAVYASRLSKSR</sequence>
<dbReference type="SUPFAM" id="SSF52980">
    <property type="entry name" value="Restriction endonuclease-like"/>
    <property type="match status" value="1"/>
</dbReference>
<keyword evidence="2 8" id="KW-0255">Endonuclease</keyword>
<keyword evidence="9" id="KW-1185">Reference proteome</keyword>
<evidence type="ECO:0000256" key="4">
    <source>
        <dbReference type="ARBA" id="ARBA00022801"/>
    </source>
</evidence>
<dbReference type="GO" id="GO:0016787">
    <property type="term" value="F:hydrolase activity"/>
    <property type="evidence" value="ECO:0007669"/>
    <property type="project" value="UniProtKB-KW"/>
</dbReference>
<organism evidence="8 9">
    <name type="scientific">Pelagicoccus enzymogenes</name>
    <dbReference type="NCBI Taxonomy" id="2773457"/>
    <lineage>
        <taxon>Bacteria</taxon>
        <taxon>Pseudomonadati</taxon>
        <taxon>Verrucomicrobiota</taxon>
        <taxon>Opitutia</taxon>
        <taxon>Puniceicoccales</taxon>
        <taxon>Pelagicoccaceae</taxon>
        <taxon>Pelagicoccus</taxon>
    </lineage>
</organism>
<protein>
    <submittedName>
        <fullName evidence="8">DNA mismatch endonuclease Vsr</fullName>
    </submittedName>
</protein>
<comment type="similarity">
    <text evidence="6">Belongs to the Vsr family.</text>
</comment>
<keyword evidence="4" id="KW-0378">Hydrolase</keyword>